<dbReference type="EMBL" id="FMBE01000013">
    <property type="protein sequence ID" value="SCC39044.1"/>
    <property type="molecule type" value="Genomic_DNA"/>
</dbReference>
<proteinExistence type="predicted"/>
<reference evidence="2" key="1">
    <citation type="submission" date="2016-08" db="EMBL/GenBank/DDBJ databases">
        <authorList>
            <person name="Loux V."/>
            <person name="Rue O."/>
        </authorList>
    </citation>
    <scope>NUCLEOTIDE SEQUENCE [LARGE SCALE GENOMIC DNA]</scope>
    <source>
        <strain evidence="2">INRA Bc05-F1</strain>
    </source>
</reference>
<accession>A0A1C4E641</accession>
<name>A0A1C4E641_9BACI</name>
<evidence type="ECO:0000313" key="2">
    <source>
        <dbReference type="Proteomes" id="UP000196052"/>
    </source>
</evidence>
<sequence>MHEIILQKGYFDVKQHRFIIKAIRG</sequence>
<protein>
    <submittedName>
        <fullName evidence="1">Uncharacterized protein</fullName>
    </submittedName>
</protein>
<dbReference type="Proteomes" id="UP000196052">
    <property type="component" value="Unassembled WGS sequence"/>
</dbReference>
<evidence type="ECO:0000313" key="1">
    <source>
        <dbReference type="EMBL" id="SCC39044.1"/>
    </source>
</evidence>
<gene>
    <name evidence="1" type="ORF">BC05F1_03210</name>
</gene>
<dbReference type="AlphaFoldDB" id="A0A1C4E641"/>
<organism evidence="1 2">
    <name type="scientific">Bacillus wiedmannii</name>
    <dbReference type="NCBI Taxonomy" id="1890302"/>
    <lineage>
        <taxon>Bacteria</taxon>
        <taxon>Bacillati</taxon>
        <taxon>Bacillota</taxon>
        <taxon>Bacilli</taxon>
        <taxon>Bacillales</taxon>
        <taxon>Bacillaceae</taxon>
        <taxon>Bacillus</taxon>
        <taxon>Bacillus cereus group</taxon>
    </lineage>
</organism>